<sequence>MSGISINTRQLADLLNISEGELVHAMRSSGKLHGVPFPDLLGNHKAKVRKFNFAAALRFVDQVNKARSEGGNSESS</sequence>
<dbReference type="RefSeq" id="WP_113479596.1">
    <property type="nucleotide sequence ID" value="NZ_SHMG01000019.1"/>
</dbReference>
<dbReference type="AlphaFoldDB" id="A0A4Q8LUW5"/>
<dbReference type="EMBL" id="SHMG01000019">
    <property type="protein sequence ID" value="TAA35117.1"/>
    <property type="molecule type" value="Genomic_DNA"/>
</dbReference>
<evidence type="ECO:0008006" key="3">
    <source>
        <dbReference type="Google" id="ProtNLM"/>
    </source>
</evidence>
<reference evidence="1 2" key="1">
    <citation type="submission" date="2019-02" db="EMBL/GenBank/DDBJ databases">
        <title>WGS of Pseudoxanthomonas species novum from clinical isolates.</title>
        <authorList>
            <person name="Bernier A.-M."/>
            <person name="Bernard K."/>
            <person name="Vachon A."/>
        </authorList>
    </citation>
    <scope>NUCLEOTIDE SEQUENCE [LARGE SCALE GENOMIC DNA]</scope>
    <source>
        <strain evidence="1 2">NML130969</strain>
    </source>
</reference>
<organism evidence="1 2">
    <name type="scientific">Pseudoxanthomonas winnipegensis</name>
    <dbReference type="NCBI Taxonomy" id="2480810"/>
    <lineage>
        <taxon>Bacteria</taxon>
        <taxon>Pseudomonadati</taxon>
        <taxon>Pseudomonadota</taxon>
        <taxon>Gammaproteobacteria</taxon>
        <taxon>Lysobacterales</taxon>
        <taxon>Lysobacteraceae</taxon>
        <taxon>Pseudoxanthomonas</taxon>
    </lineage>
</organism>
<accession>A0A4Q8LUW5</accession>
<proteinExistence type="predicted"/>
<comment type="caution">
    <text evidence="1">The sequence shown here is derived from an EMBL/GenBank/DDBJ whole genome shotgun (WGS) entry which is preliminary data.</text>
</comment>
<dbReference type="Proteomes" id="UP000294164">
    <property type="component" value="Unassembled WGS sequence"/>
</dbReference>
<name>A0A4Q8LUW5_9GAMM</name>
<evidence type="ECO:0000313" key="2">
    <source>
        <dbReference type="Proteomes" id="UP000294164"/>
    </source>
</evidence>
<evidence type="ECO:0000313" key="1">
    <source>
        <dbReference type="EMBL" id="TAA35117.1"/>
    </source>
</evidence>
<protein>
    <recommendedName>
        <fullName evidence="3">DNA-binding protein</fullName>
    </recommendedName>
</protein>
<gene>
    <name evidence="1" type="ORF">EA655_20495</name>
</gene>